<evidence type="ECO:0000256" key="6">
    <source>
        <dbReference type="ARBA" id="ARBA00022840"/>
    </source>
</evidence>
<keyword evidence="5" id="KW-0547">Nucleotide-binding</keyword>
<dbReference type="Gene3D" id="3.40.50.300">
    <property type="entry name" value="P-loop containing nucleotide triphosphate hydrolases"/>
    <property type="match status" value="2"/>
</dbReference>
<comment type="subcellular location">
    <subcellularLocation>
        <location evidence="1">Cell membrane</location>
        <topology evidence="1">Peripheral membrane protein</topology>
    </subcellularLocation>
</comment>
<dbReference type="Pfam" id="PF00005">
    <property type="entry name" value="ABC_tran"/>
    <property type="match status" value="2"/>
</dbReference>
<dbReference type="SUPFAM" id="SSF52540">
    <property type="entry name" value="P-loop containing nucleoside triphosphate hydrolases"/>
    <property type="match status" value="2"/>
</dbReference>
<dbReference type="AlphaFoldDB" id="A0AAP7DH40"/>
<keyword evidence="7" id="KW-1278">Translocase</keyword>
<dbReference type="RefSeq" id="WP_171415581.1">
    <property type="nucleotide sequence ID" value="NZ_JABFOR010000005.1"/>
</dbReference>
<feature type="domain" description="ABC transporter" evidence="9">
    <location>
        <begin position="13"/>
        <end position="239"/>
    </location>
</feature>
<evidence type="ECO:0000256" key="2">
    <source>
        <dbReference type="ARBA" id="ARBA00005417"/>
    </source>
</evidence>
<dbReference type="InterPro" id="IPR050095">
    <property type="entry name" value="ECF_ABC_transporter_ATP-bd"/>
</dbReference>
<gene>
    <name evidence="10" type="ORF">HMI46_06310</name>
</gene>
<dbReference type="InterPro" id="IPR027417">
    <property type="entry name" value="P-loop_NTPase"/>
</dbReference>
<keyword evidence="3" id="KW-0813">Transport</keyword>
<dbReference type="PANTHER" id="PTHR43553:SF27">
    <property type="entry name" value="ENERGY-COUPLING FACTOR TRANSPORTER ATP-BINDING PROTEIN ECFA2"/>
    <property type="match status" value="1"/>
</dbReference>
<dbReference type="GO" id="GO:0016887">
    <property type="term" value="F:ATP hydrolysis activity"/>
    <property type="evidence" value="ECO:0007669"/>
    <property type="project" value="InterPro"/>
</dbReference>
<accession>A0AAP7DH40</accession>
<dbReference type="GO" id="GO:0042626">
    <property type="term" value="F:ATPase-coupled transmembrane transporter activity"/>
    <property type="evidence" value="ECO:0007669"/>
    <property type="project" value="TreeGrafter"/>
</dbReference>
<dbReference type="InterPro" id="IPR017871">
    <property type="entry name" value="ABC_transporter-like_CS"/>
</dbReference>
<comment type="caution">
    <text evidence="10">The sequence shown here is derived from an EMBL/GenBank/DDBJ whole genome shotgun (WGS) entry which is preliminary data.</text>
</comment>
<evidence type="ECO:0000313" key="10">
    <source>
        <dbReference type="EMBL" id="NOJ70162.1"/>
    </source>
</evidence>
<dbReference type="InterPro" id="IPR003439">
    <property type="entry name" value="ABC_transporter-like_ATP-bd"/>
</dbReference>
<dbReference type="GO" id="GO:0043190">
    <property type="term" value="C:ATP-binding cassette (ABC) transporter complex"/>
    <property type="evidence" value="ECO:0007669"/>
    <property type="project" value="TreeGrafter"/>
</dbReference>
<evidence type="ECO:0000256" key="8">
    <source>
        <dbReference type="ARBA" id="ARBA00023136"/>
    </source>
</evidence>
<dbReference type="SMART" id="SM00382">
    <property type="entry name" value="AAA"/>
    <property type="match status" value="2"/>
</dbReference>
<dbReference type="Proteomes" id="UP000552038">
    <property type="component" value="Unassembled WGS sequence"/>
</dbReference>
<comment type="similarity">
    <text evidence="2">Belongs to the ABC transporter superfamily.</text>
</comment>
<dbReference type="PANTHER" id="PTHR43553">
    <property type="entry name" value="HEAVY METAL TRANSPORTER"/>
    <property type="match status" value="1"/>
</dbReference>
<feature type="domain" description="ABC transporter" evidence="9">
    <location>
        <begin position="288"/>
        <end position="523"/>
    </location>
</feature>
<evidence type="ECO:0000259" key="9">
    <source>
        <dbReference type="PROSITE" id="PS50893"/>
    </source>
</evidence>
<dbReference type="GO" id="GO:0005524">
    <property type="term" value="F:ATP binding"/>
    <property type="evidence" value="ECO:0007669"/>
    <property type="project" value="UniProtKB-KW"/>
</dbReference>
<keyword evidence="8" id="KW-0472">Membrane</keyword>
<dbReference type="InterPro" id="IPR003593">
    <property type="entry name" value="AAA+_ATPase"/>
</dbReference>
<evidence type="ECO:0000256" key="5">
    <source>
        <dbReference type="ARBA" id="ARBA00022741"/>
    </source>
</evidence>
<name>A0AAP7DH40_PAEAL</name>
<protein>
    <submittedName>
        <fullName evidence="10">ABC transporter ATP-binding protein</fullName>
    </submittedName>
</protein>
<evidence type="ECO:0000256" key="7">
    <source>
        <dbReference type="ARBA" id="ARBA00022967"/>
    </source>
</evidence>
<dbReference type="PROSITE" id="PS50893">
    <property type="entry name" value="ABC_TRANSPORTER_2"/>
    <property type="match status" value="2"/>
</dbReference>
<organism evidence="10 11">
    <name type="scientific">Paenibacillus alvei</name>
    <name type="common">Bacillus alvei</name>
    <dbReference type="NCBI Taxonomy" id="44250"/>
    <lineage>
        <taxon>Bacteria</taxon>
        <taxon>Bacillati</taxon>
        <taxon>Bacillota</taxon>
        <taxon>Bacilli</taxon>
        <taxon>Bacillales</taxon>
        <taxon>Paenibacillaceae</taxon>
        <taxon>Paenibacillus</taxon>
    </lineage>
</organism>
<dbReference type="PROSITE" id="PS00211">
    <property type="entry name" value="ABC_TRANSPORTER_1"/>
    <property type="match status" value="2"/>
</dbReference>
<reference evidence="10 11" key="1">
    <citation type="submission" date="2020-05" db="EMBL/GenBank/DDBJ databases">
        <title>Whole genome sequencing and identification of novel metabolites from Paenibacillus alvei strain JR949.</title>
        <authorList>
            <person name="Rajendhran J."/>
            <person name="Sree Pranav P."/>
            <person name="Mahalakshmi B."/>
            <person name="Karthikeyan R."/>
        </authorList>
    </citation>
    <scope>NUCLEOTIDE SEQUENCE [LARGE SCALE GENOMIC DNA]</scope>
    <source>
        <strain evidence="10 11">JR949</strain>
    </source>
</reference>
<keyword evidence="4" id="KW-1003">Cell membrane</keyword>
<evidence type="ECO:0000256" key="1">
    <source>
        <dbReference type="ARBA" id="ARBA00004202"/>
    </source>
</evidence>
<evidence type="ECO:0000256" key="3">
    <source>
        <dbReference type="ARBA" id="ARBA00022448"/>
    </source>
</evidence>
<dbReference type="CDD" id="cd03225">
    <property type="entry name" value="ABC_cobalt_CbiO_domain1"/>
    <property type="match status" value="2"/>
</dbReference>
<evidence type="ECO:0000256" key="4">
    <source>
        <dbReference type="ARBA" id="ARBA00022475"/>
    </source>
</evidence>
<dbReference type="InterPro" id="IPR015856">
    <property type="entry name" value="ABC_transpr_CbiO/EcfA_su"/>
</dbReference>
<proteinExistence type="inferred from homology"/>
<dbReference type="EMBL" id="JABFOR010000005">
    <property type="protein sequence ID" value="NOJ70162.1"/>
    <property type="molecule type" value="Genomic_DNA"/>
</dbReference>
<keyword evidence="6 10" id="KW-0067">ATP-binding</keyword>
<evidence type="ECO:0000313" key="11">
    <source>
        <dbReference type="Proteomes" id="UP000552038"/>
    </source>
</evidence>
<sequence>MQQKSHTNSSAYVDRLRLTFPGEESLLFKDLSFNISTGEKVLLLGPSGCGKSTLLQVLSGIIPHSIEVPLKYDAIKLPSRWGFVFQDPDSQFCMPYVDEELAFVLENLSIPQEHMQAYMTDILERVGLQFADLHIEISTLSQGMKQRLALASVLLLEPEVLFLDEPSALLDPEGTKQIWDTVKRAASASTILIVEHKIEHVIDMIDRVVLFDNSGNILADGEPNHIFQRHKDKLIEYGIWYPDVWLDYLQSEAYRTIVQSRNEVRVHQDGMNPACKLQFGNNRAEPILSLQDFAGYYEDIRKIYVSACDIYPGEWIAIVGANGAGKSTLLLSLMQIIRTSGTYYVSGKKIASSHKKRWFEVLSSKVQRPPAELAFVFQNPEMQFLTDTIYNELAYELRQDSVGEDDIARRIEQMLTAFDLNVSHDRHPYHLSLGQKRRLSVATAMMRERPVLLLDEPTFGQDAKNTFAMLEKLEQLRSNGTTIIMITHDMHIANSFADRVWQIDDGKLLKMTVPVPVIREVQLT</sequence>